<dbReference type="SUPFAM" id="SSF53098">
    <property type="entry name" value="Ribonuclease H-like"/>
    <property type="match status" value="1"/>
</dbReference>
<protein>
    <recommendedName>
        <fullName evidence="3">Piwi domain-containing protein</fullName>
    </recommendedName>
</protein>
<dbReference type="InterPro" id="IPR036397">
    <property type="entry name" value="RNaseH_sf"/>
</dbReference>
<organism evidence="1 2">
    <name type="scientific">Devosia albogilva</name>
    <dbReference type="NCBI Taxonomy" id="429726"/>
    <lineage>
        <taxon>Bacteria</taxon>
        <taxon>Pseudomonadati</taxon>
        <taxon>Pseudomonadota</taxon>
        <taxon>Alphaproteobacteria</taxon>
        <taxon>Hyphomicrobiales</taxon>
        <taxon>Devosiaceae</taxon>
        <taxon>Devosia</taxon>
    </lineage>
</organism>
<reference evidence="2" key="1">
    <citation type="journal article" date="2019" name="Int. J. Syst. Evol. Microbiol.">
        <title>The Global Catalogue of Microorganisms (GCM) 10K type strain sequencing project: providing services to taxonomists for standard genome sequencing and annotation.</title>
        <authorList>
            <consortium name="The Broad Institute Genomics Platform"/>
            <consortium name="The Broad Institute Genome Sequencing Center for Infectious Disease"/>
            <person name="Wu L."/>
            <person name="Ma J."/>
        </authorList>
    </citation>
    <scope>NUCLEOTIDE SEQUENCE [LARGE SCALE GENOMIC DNA]</scope>
    <source>
        <strain evidence="2">CCM 7427</strain>
    </source>
</reference>
<evidence type="ECO:0000313" key="2">
    <source>
        <dbReference type="Proteomes" id="UP001597521"/>
    </source>
</evidence>
<evidence type="ECO:0008006" key="3">
    <source>
        <dbReference type="Google" id="ProtNLM"/>
    </source>
</evidence>
<comment type="caution">
    <text evidence="1">The sequence shown here is derived from an EMBL/GenBank/DDBJ whole genome shotgun (WGS) entry which is preliminary data.</text>
</comment>
<sequence length="503" mass="55865">MKGWRVIHVDEPQLSFGFGQRCEHPKDGLFLYGPPESNLNPARMDVGVIGTPQGIQHFEAWVSSIRGVIAAPETGKAENRMIWPGFQSVFNIEWPTTPMAKCVIDGTELSSRIRSSDRSDAIYTAVDIYDEALRTHRTDEGSKPLLWFVVVPEEVYKYGRPNSRVPKAEQVPSKAVGRRNANKMLRDGWLFQEDVDGLEMYRYEENFHNQLKARLLDTGEILQVVRETTLLAGYIDENRRRALQDPASVAWNLCTTSFYKAGGTPWRIADVRPGVCYVGLIFKRVESTTGTDNACCGAQMFLSSGEGVVFKGAVGPWFSEADGTFHLGRAKAAELMGLIVKAYTNMHGAPPAELFIHGQTFFGDEEWAGFMESVPETTKLTGIRIRRQAEVKLFRYGKNTVLRGTAIITGERSAYLWTVGFVPRLNTYPGREVPNPVTVEIVRGTGDIETVLGDLMSLTKLNFNSAGFADGLPVTLRFADLVGEILTAAPVGDRPPLPFKAYI</sequence>
<dbReference type="Gene3D" id="3.30.420.10">
    <property type="entry name" value="Ribonuclease H-like superfamily/Ribonuclease H"/>
    <property type="match status" value="1"/>
</dbReference>
<dbReference type="RefSeq" id="WP_386834638.1">
    <property type="nucleotide sequence ID" value="NZ_JBHUNP010000001.1"/>
</dbReference>
<dbReference type="CDD" id="cd04659">
    <property type="entry name" value="Piwi_piwi-like_ProArk"/>
    <property type="match status" value="1"/>
</dbReference>
<dbReference type="InterPro" id="IPR012337">
    <property type="entry name" value="RNaseH-like_sf"/>
</dbReference>
<dbReference type="Proteomes" id="UP001597521">
    <property type="component" value="Unassembled WGS sequence"/>
</dbReference>
<gene>
    <name evidence="1" type="ORF">ACFSX5_15490</name>
</gene>
<proteinExistence type="predicted"/>
<name>A0ABW5QNC5_9HYPH</name>
<accession>A0ABW5QNC5</accession>
<dbReference type="EMBL" id="JBHUNP010000001">
    <property type="protein sequence ID" value="MFD2649192.1"/>
    <property type="molecule type" value="Genomic_DNA"/>
</dbReference>
<keyword evidence="2" id="KW-1185">Reference proteome</keyword>
<evidence type="ECO:0000313" key="1">
    <source>
        <dbReference type="EMBL" id="MFD2649192.1"/>
    </source>
</evidence>